<evidence type="ECO:0000313" key="1">
    <source>
        <dbReference type="EMBL" id="MFC5927942.1"/>
    </source>
</evidence>
<dbReference type="Proteomes" id="UP001596226">
    <property type="component" value="Unassembled WGS sequence"/>
</dbReference>
<keyword evidence="2" id="KW-1185">Reference proteome</keyword>
<sequence>MVRTTPPRPLDITALFPELREHSLTATRLHPRPGAPTVTDSSVGGPLLWPADEVWPVCDDAGAHEPWNLTTPAALHRRREILATTEAREPLPGGNS</sequence>
<gene>
    <name evidence="1" type="ORF">ACFQGL_31940</name>
</gene>
<dbReference type="EMBL" id="JBHSQS010000047">
    <property type="protein sequence ID" value="MFC5927942.1"/>
    <property type="molecule type" value="Genomic_DNA"/>
</dbReference>
<reference evidence="2" key="1">
    <citation type="journal article" date="2019" name="Int. J. Syst. Evol. Microbiol.">
        <title>The Global Catalogue of Microorganisms (GCM) 10K type strain sequencing project: providing services to taxonomists for standard genome sequencing and annotation.</title>
        <authorList>
            <consortium name="The Broad Institute Genomics Platform"/>
            <consortium name="The Broad Institute Genome Sequencing Center for Infectious Disease"/>
            <person name="Wu L."/>
            <person name="Ma J."/>
        </authorList>
    </citation>
    <scope>NUCLEOTIDE SEQUENCE [LARGE SCALE GENOMIC DNA]</scope>
    <source>
        <strain evidence="2">CGMCC 4.7144</strain>
    </source>
</reference>
<name>A0ABW1HHJ3_9ACTN</name>
<protein>
    <submittedName>
        <fullName evidence="1">Uncharacterized protein</fullName>
    </submittedName>
</protein>
<comment type="caution">
    <text evidence="1">The sequence shown here is derived from an EMBL/GenBank/DDBJ whole genome shotgun (WGS) entry which is preliminary data.</text>
</comment>
<proteinExistence type="predicted"/>
<accession>A0ABW1HHJ3</accession>
<organism evidence="1 2">
    <name type="scientific">Micromonospora vulcania</name>
    <dbReference type="NCBI Taxonomy" id="1441873"/>
    <lineage>
        <taxon>Bacteria</taxon>
        <taxon>Bacillati</taxon>
        <taxon>Actinomycetota</taxon>
        <taxon>Actinomycetes</taxon>
        <taxon>Micromonosporales</taxon>
        <taxon>Micromonosporaceae</taxon>
        <taxon>Micromonospora</taxon>
    </lineage>
</organism>
<dbReference type="Gene3D" id="2.30.320.10">
    <property type="entry name" value="YwqG-like"/>
    <property type="match status" value="1"/>
</dbReference>
<evidence type="ECO:0000313" key="2">
    <source>
        <dbReference type="Proteomes" id="UP001596226"/>
    </source>
</evidence>
<dbReference type="RefSeq" id="WP_377516362.1">
    <property type="nucleotide sequence ID" value="NZ_JBHSQS010000047.1"/>
</dbReference>